<dbReference type="SUPFAM" id="SSF160214">
    <property type="entry name" value="FlaG-like"/>
    <property type="match status" value="1"/>
</dbReference>
<evidence type="ECO:0000256" key="4">
    <source>
        <dbReference type="ARBA" id="ARBA00022795"/>
    </source>
</evidence>
<dbReference type="EMBL" id="FRCZ01000002">
    <property type="protein sequence ID" value="SHM96505.1"/>
    <property type="molecule type" value="Genomic_DNA"/>
</dbReference>
<dbReference type="STRING" id="1027249.SAMN05216179_1441"/>
<keyword evidence="5" id="KW-0143">Chaperone</keyword>
<dbReference type="InterPro" id="IPR035924">
    <property type="entry name" value="FlaG-like_sf"/>
</dbReference>
<protein>
    <submittedName>
        <fullName evidence="6">Flagellar biosynthetic protein FliS</fullName>
    </submittedName>
</protein>
<comment type="subcellular location">
    <subcellularLocation>
        <location evidence="1">Cytoplasm</location>
        <location evidence="1">Cytosol</location>
    </subcellularLocation>
</comment>
<name>A0A1M7MZ49_9BACI</name>
<dbReference type="Pfam" id="PF02561">
    <property type="entry name" value="FliS"/>
    <property type="match status" value="1"/>
</dbReference>
<dbReference type="InterPro" id="IPR005186">
    <property type="entry name" value="FlaG"/>
</dbReference>
<dbReference type="PANTHER" id="PTHR34773:SF1">
    <property type="entry name" value="FLAGELLAR SECRETION CHAPERONE FLIS"/>
    <property type="match status" value="1"/>
</dbReference>
<evidence type="ECO:0000256" key="1">
    <source>
        <dbReference type="ARBA" id="ARBA00004514"/>
    </source>
</evidence>
<evidence type="ECO:0000256" key="3">
    <source>
        <dbReference type="ARBA" id="ARBA00022490"/>
    </source>
</evidence>
<dbReference type="NCBIfam" id="TIGR00208">
    <property type="entry name" value="fliS"/>
    <property type="match status" value="1"/>
</dbReference>
<evidence type="ECO:0000256" key="5">
    <source>
        <dbReference type="ARBA" id="ARBA00023186"/>
    </source>
</evidence>
<keyword evidence="6" id="KW-0966">Cell projection</keyword>
<keyword evidence="4" id="KW-1005">Bacterial flagellum biogenesis</keyword>
<gene>
    <name evidence="6" type="ORF">SAMN05216179_1441</name>
</gene>
<dbReference type="PANTHER" id="PTHR34773">
    <property type="entry name" value="FLAGELLAR SECRETION CHAPERONE FLIS"/>
    <property type="match status" value="1"/>
</dbReference>
<comment type="similarity">
    <text evidence="2">Belongs to the FliS family.</text>
</comment>
<evidence type="ECO:0000313" key="6">
    <source>
        <dbReference type="EMBL" id="SHM96505.1"/>
    </source>
</evidence>
<dbReference type="Proteomes" id="UP000184184">
    <property type="component" value="Unassembled WGS sequence"/>
</dbReference>
<evidence type="ECO:0000313" key="7">
    <source>
        <dbReference type="Proteomes" id="UP000184184"/>
    </source>
</evidence>
<keyword evidence="6" id="KW-0282">Flagellum</keyword>
<dbReference type="Gene3D" id="3.30.160.170">
    <property type="entry name" value="FlaG-like"/>
    <property type="match status" value="1"/>
</dbReference>
<dbReference type="AlphaFoldDB" id="A0A1M7MZ49"/>
<keyword evidence="6" id="KW-0969">Cilium</keyword>
<reference evidence="6 7" key="1">
    <citation type="submission" date="2016-11" db="EMBL/GenBank/DDBJ databases">
        <authorList>
            <person name="Jaros S."/>
            <person name="Januszkiewicz K."/>
            <person name="Wedrychowicz H."/>
        </authorList>
    </citation>
    <scope>NUCLEOTIDE SEQUENCE [LARGE SCALE GENOMIC DNA]</scope>
    <source>
        <strain evidence="6 7">CGMCC 1.10681</strain>
    </source>
</reference>
<dbReference type="SUPFAM" id="SSF101116">
    <property type="entry name" value="Flagellar export chaperone FliS"/>
    <property type="match status" value="1"/>
</dbReference>
<organism evidence="6 7">
    <name type="scientific">Gracilibacillus kekensis</name>
    <dbReference type="NCBI Taxonomy" id="1027249"/>
    <lineage>
        <taxon>Bacteria</taxon>
        <taxon>Bacillati</taxon>
        <taxon>Bacillota</taxon>
        <taxon>Bacilli</taxon>
        <taxon>Bacillales</taxon>
        <taxon>Bacillaceae</taxon>
        <taxon>Gracilibacillus</taxon>
    </lineage>
</organism>
<proteinExistence type="inferred from homology"/>
<evidence type="ECO:0000256" key="2">
    <source>
        <dbReference type="ARBA" id="ARBA00008787"/>
    </source>
</evidence>
<dbReference type="OrthoDB" id="1524959at2"/>
<dbReference type="InterPro" id="IPR003713">
    <property type="entry name" value="FliS"/>
</dbReference>
<dbReference type="InterPro" id="IPR036584">
    <property type="entry name" value="FliS_sf"/>
</dbReference>
<dbReference type="GO" id="GO:0005829">
    <property type="term" value="C:cytosol"/>
    <property type="evidence" value="ECO:0007669"/>
    <property type="project" value="UniProtKB-SubCell"/>
</dbReference>
<accession>A0A1M7MZ49</accession>
<dbReference type="Gene3D" id="1.20.120.340">
    <property type="entry name" value="Flagellar protein FliS"/>
    <property type="match status" value="1"/>
</dbReference>
<dbReference type="Pfam" id="PF03646">
    <property type="entry name" value="FlaG"/>
    <property type="match status" value="1"/>
</dbReference>
<keyword evidence="3" id="KW-0963">Cytoplasm</keyword>
<dbReference type="GO" id="GO:0071973">
    <property type="term" value="P:bacterial-type flagellum-dependent cell motility"/>
    <property type="evidence" value="ECO:0007669"/>
    <property type="project" value="TreeGrafter"/>
</dbReference>
<dbReference type="GO" id="GO:0044780">
    <property type="term" value="P:bacterial-type flagellum assembly"/>
    <property type="evidence" value="ECO:0007669"/>
    <property type="project" value="InterPro"/>
</dbReference>
<keyword evidence="7" id="KW-1185">Reference proteome</keyword>
<dbReference type="CDD" id="cd16098">
    <property type="entry name" value="FliS"/>
    <property type="match status" value="1"/>
</dbReference>
<sequence length="201" mass="23474">MESSNTSIRYELHDKLDRYYVTIVNKETDEVVNEIPPHKLLGAYASIVELMGFIVDEKLQGITMEERSLMAYQQYQAYQNNSVNTASPGELTLMLYNGCLKFIKHAKKAIEEKDYQNKNIMIQKTQDIVRELMVTLDQNTPITKEIMPLYDYVYHALTQANIHNDLEQLEQARSILEDFRNTWKEVIKKERIRQHGQGVNA</sequence>